<evidence type="ECO:0000256" key="1">
    <source>
        <dbReference type="SAM" id="MobiDB-lite"/>
    </source>
</evidence>
<dbReference type="InterPro" id="IPR029058">
    <property type="entry name" value="AB_hydrolase_fold"/>
</dbReference>
<dbReference type="PANTHER" id="PTHR33428">
    <property type="entry name" value="CHLOROPHYLLASE-2, CHLOROPLASTIC"/>
    <property type="match status" value="1"/>
</dbReference>
<feature type="compositionally biased region" description="Pro residues" evidence="1">
    <location>
        <begin position="41"/>
        <end position="51"/>
    </location>
</feature>
<evidence type="ECO:0000313" key="3">
    <source>
        <dbReference type="EMBL" id="OIQ86499.1"/>
    </source>
</evidence>
<protein>
    <submittedName>
        <fullName evidence="3">Alpha/beta hydrolase family protein</fullName>
    </submittedName>
</protein>
<dbReference type="Pfam" id="PF12740">
    <property type="entry name" value="PETase"/>
    <property type="match status" value="1"/>
</dbReference>
<dbReference type="SUPFAM" id="SSF53474">
    <property type="entry name" value="alpha/beta-Hydrolases"/>
    <property type="match status" value="1"/>
</dbReference>
<accession>A0A1J5RA01</accession>
<dbReference type="GO" id="GO:0016787">
    <property type="term" value="F:hydrolase activity"/>
    <property type="evidence" value="ECO:0007669"/>
    <property type="project" value="UniProtKB-KW"/>
</dbReference>
<organism evidence="3">
    <name type="scientific">mine drainage metagenome</name>
    <dbReference type="NCBI Taxonomy" id="410659"/>
    <lineage>
        <taxon>unclassified sequences</taxon>
        <taxon>metagenomes</taxon>
        <taxon>ecological metagenomes</taxon>
    </lineage>
</organism>
<evidence type="ECO:0000259" key="2">
    <source>
        <dbReference type="Pfam" id="PF12740"/>
    </source>
</evidence>
<dbReference type="InterPro" id="IPR041127">
    <property type="entry name" value="PET_hydrolase/cutinase-like"/>
</dbReference>
<dbReference type="Gene3D" id="3.40.50.1820">
    <property type="entry name" value="alpha/beta hydrolase"/>
    <property type="match status" value="1"/>
</dbReference>
<dbReference type="PANTHER" id="PTHR33428:SF14">
    <property type="entry name" value="CARBOXYLESTERASE TYPE B DOMAIN-CONTAINING PROTEIN"/>
    <property type="match status" value="1"/>
</dbReference>
<sequence length="344" mass="34808">MVLLAVAGVLVAAIGHGPSAGPSATTRPTDLPTTRPTNVPTTPPTPPPLPPFAVGTLTLTLTEPAGPSRAVRTLPTTVRYPAMGATGGPDHAGAVPARSGGPYPLVIFSEGYDISPEAYATLLDAWTVAGYVVAAPVYPFTAPTSPGGLKRSDIVNHPTDLTFVISSLLGDSAAAGGTLTGMIDSHEVGLIGHSDGGDVSLAAASNTCCRNNLVKAAIILSGAELAWFPGTYYSPPAVPMLAVQGTNDTVNPPSCSVQLYNQAPQPKYYLAMAGQTHTSAYTQAGQPLDVVAKVTTDFLNGYLKGSAAGINALATDGTVAGLASLTNAASLPPDDRPCPDAPTN</sequence>
<keyword evidence="3" id="KW-0378">Hydrolase</keyword>
<dbReference type="EMBL" id="MLJW01000476">
    <property type="protein sequence ID" value="OIQ86499.1"/>
    <property type="molecule type" value="Genomic_DNA"/>
</dbReference>
<comment type="caution">
    <text evidence="3">The sequence shown here is derived from an EMBL/GenBank/DDBJ whole genome shotgun (WGS) entry which is preliminary data.</text>
</comment>
<dbReference type="ESTHER" id="9zzzz-a0a1j5ra01">
    <property type="family name" value="Chlorophyllase"/>
</dbReference>
<reference evidence="3" key="1">
    <citation type="submission" date="2016-10" db="EMBL/GenBank/DDBJ databases">
        <title>Sequence of Gallionella enrichment culture.</title>
        <authorList>
            <person name="Poehlein A."/>
            <person name="Muehling M."/>
            <person name="Daniel R."/>
        </authorList>
    </citation>
    <scope>NUCLEOTIDE SEQUENCE</scope>
</reference>
<dbReference type="AlphaFoldDB" id="A0A1J5RA01"/>
<feature type="domain" description="PET hydrolase/cutinase-like" evidence="2">
    <location>
        <begin position="174"/>
        <end position="297"/>
    </location>
</feature>
<feature type="compositionally biased region" description="Low complexity" evidence="1">
    <location>
        <begin position="25"/>
        <end position="40"/>
    </location>
</feature>
<proteinExistence type="predicted"/>
<gene>
    <name evidence="3" type="ORF">GALL_316510</name>
</gene>
<feature type="region of interest" description="Disordered" evidence="1">
    <location>
        <begin position="15"/>
        <end position="51"/>
    </location>
</feature>
<name>A0A1J5RA01_9ZZZZ</name>